<evidence type="ECO:0000313" key="1">
    <source>
        <dbReference type="EMBL" id="STY83199.1"/>
    </source>
</evidence>
<name>A0A378P9G0_9GAMM</name>
<sequence>MLITRSDFIITTIKSLAGLTQYLNAVLTTAKAVLKMMHTKTGTHYPKTFTRSCR</sequence>
<gene>
    <name evidence="1" type="ORF">NCTC12376_03665</name>
</gene>
<dbReference type="EMBL" id="UGOW01000005">
    <property type="protein sequence ID" value="STY83199.1"/>
    <property type="molecule type" value="Genomic_DNA"/>
</dbReference>
<proteinExistence type="predicted"/>
<evidence type="ECO:0000313" key="2">
    <source>
        <dbReference type="Proteomes" id="UP000254230"/>
    </source>
</evidence>
<accession>A0A378P9G0</accession>
<reference evidence="1 2" key="1">
    <citation type="submission" date="2018-06" db="EMBL/GenBank/DDBJ databases">
        <authorList>
            <consortium name="Pathogen Informatics"/>
            <person name="Doyle S."/>
        </authorList>
    </citation>
    <scope>NUCLEOTIDE SEQUENCE [LARGE SCALE GENOMIC DNA]</scope>
    <source>
        <strain evidence="1 2">NCTC12376</strain>
    </source>
</reference>
<dbReference type="AlphaFoldDB" id="A0A378P9G0"/>
<organism evidence="1 2">
    <name type="scientific">Legionella quateirensis</name>
    <dbReference type="NCBI Taxonomy" id="45072"/>
    <lineage>
        <taxon>Bacteria</taxon>
        <taxon>Pseudomonadati</taxon>
        <taxon>Pseudomonadota</taxon>
        <taxon>Gammaproteobacteria</taxon>
        <taxon>Legionellales</taxon>
        <taxon>Legionellaceae</taxon>
        <taxon>Legionella</taxon>
    </lineage>
</organism>
<protein>
    <submittedName>
        <fullName evidence="1">Uncharacterized protein</fullName>
    </submittedName>
</protein>
<dbReference type="Proteomes" id="UP000254230">
    <property type="component" value="Unassembled WGS sequence"/>
</dbReference>